<dbReference type="InterPro" id="IPR049381">
    <property type="entry name" value="UbiD-like_C"/>
</dbReference>
<dbReference type="GO" id="GO:0008694">
    <property type="term" value="F:4-hydroxy-3-polyprenylbenzoate decarboxylase activity"/>
    <property type="evidence" value="ECO:0007669"/>
    <property type="project" value="TreeGrafter"/>
</dbReference>
<dbReference type="PATRIC" id="fig|37916.4.peg.7327"/>
<evidence type="ECO:0000313" key="5">
    <source>
        <dbReference type="Proteomes" id="UP000036513"/>
    </source>
</evidence>
<dbReference type="PANTHER" id="PTHR30108:SF17">
    <property type="entry name" value="FERULIC ACID DECARBOXYLASE 1"/>
    <property type="match status" value="1"/>
</dbReference>
<keyword evidence="4" id="KW-0456">Lyase</keyword>
<dbReference type="STRING" id="37916.MCHLDSM_07303"/>
<dbReference type="Gene3D" id="3.40.1670.10">
    <property type="entry name" value="UbiD C-terminal domain-like"/>
    <property type="match status" value="1"/>
</dbReference>
<dbReference type="InterPro" id="IPR048304">
    <property type="entry name" value="UbiD_Rift_dom"/>
</dbReference>
<dbReference type="Pfam" id="PF20695">
    <property type="entry name" value="UbiD_N"/>
    <property type="match status" value="1"/>
</dbReference>
<organism evidence="4 5">
    <name type="scientific">Mycolicibacterium chlorophenolicum</name>
    <dbReference type="NCBI Taxonomy" id="37916"/>
    <lineage>
        <taxon>Bacteria</taxon>
        <taxon>Bacillati</taxon>
        <taxon>Actinomycetota</taxon>
        <taxon>Actinomycetes</taxon>
        <taxon>Mycobacteriales</taxon>
        <taxon>Mycobacteriaceae</taxon>
        <taxon>Mycolicibacterium</taxon>
    </lineage>
</organism>
<dbReference type="EMBL" id="JYNL01000071">
    <property type="protein sequence ID" value="KMO66959.1"/>
    <property type="molecule type" value="Genomic_DNA"/>
</dbReference>
<dbReference type="Pfam" id="PF01977">
    <property type="entry name" value="UbiD"/>
    <property type="match status" value="1"/>
</dbReference>
<dbReference type="Proteomes" id="UP000036513">
    <property type="component" value="Unassembled WGS sequence"/>
</dbReference>
<feature type="domain" description="3-octaprenyl-4-hydroxybenzoate carboxy-lyase-like C-terminal" evidence="3">
    <location>
        <begin position="316"/>
        <end position="438"/>
    </location>
</feature>
<name>A0A0J6V9R5_9MYCO</name>
<dbReference type="SUPFAM" id="SSF143968">
    <property type="entry name" value="UbiD C-terminal domain-like"/>
    <property type="match status" value="1"/>
</dbReference>
<sequence length="476" mass="51476">MTPPNGMREYLELLEDHGQLARISEPVTLEPGVREIAGAAASDRDHGPAVLLDNLVGASGARIAVNVHGSFANLAVLLGMSPQTTTRRQMFEELCRRWRPQPRSLVHVDNAPVHQVRSEKESVDLFAELPLFRVNPYDGGMYIAKACTVSRDPHDRDDVNKQNVGIYRIQVHGGTTVSIMTAASHDLGRQIVAAERDGLPLHVAITIGPHPAVALFGGTPLGYEQSEYAYAAAAFGHELRLTTSGNGLDVLADAEMIIEAELQHGQRIVEGPFGEFPGTYTDTCLAPVFGVTAISRRHDPIFENIYLGNSWGELDTLIGLNTCVPVYADLHSDFPEVVAVNAMYQHGLTAVISVRNRFAGFAKAVAHRAIGSTHGLQYLKNIILVDDDVDPFDLERVMWSLSTRTRATDIDVLPDMPLIPLDPSAVTPGKGHRLIIDATCAVAPDPVGHSRLIDTLSAHGVEEAVALLTAATEGSR</sequence>
<accession>A0A0J6V9R5</accession>
<dbReference type="AlphaFoldDB" id="A0A0J6V9R5"/>
<evidence type="ECO:0000313" key="4">
    <source>
        <dbReference type="EMBL" id="KMO66959.1"/>
    </source>
</evidence>
<reference evidence="4 5" key="1">
    <citation type="journal article" date="2015" name="Genome Biol. Evol.">
        <title>Characterization of Three Mycobacterium spp. with Potential Use in Bioremediation by Genome Sequencing and Comparative Genomics.</title>
        <authorList>
            <person name="Das S."/>
            <person name="Pettersson B.M."/>
            <person name="Behra P.R."/>
            <person name="Ramesh M."/>
            <person name="Dasgupta S."/>
            <person name="Bhattacharya A."/>
            <person name="Kirsebom L.A."/>
        </authorList>
    </citation>
    <scope>NUCLEOTIDE SEQUENCE [LARGE SCALE GENOMIC DNA]</scope>
    <source>
        <strain evidence="4 5">DSM 43826</strain>
    </source>
</reference>
<keyword evidence="5" id="KW-1185">Reference proteome</keyword>
<proteinExistence type="predicted"/>
<dbReference type="InterPro" id="IPR049383">
    <property type="entry name" value="UbiD-like_N"/>
</dbReference>
<comment type="caution">
    <text evidence="4">The sequence shown here is derived from an EMBL/GenBank/DDBJ whole genome shotgun (WGS) entry which is preliminary data.</text>
</comment>
<dbReference type="NCBIfam" id="TIGR00148">
    <property type="entry name" value="UbiD family decarboxylase"/>
    <property type="match status" value="1"/>
</dbReference>
<dbReference type="InterPro" id="IPR002830">
    <property type="entry name" value="UbiD"/>
</dbReference>
<dbReference type="SUPFAM" id="SSF50475">
    <property type="entry name" value="FMN-binding split barrel"/>
    <property type="match status" value="1"/>
</dbReference>
<evidence type="ECO:0000259" key="2">
    <source>
        <dbReference type="Pfam" id="PF20695"/>
    </source>
</evidence>
<feature type="domain" description="3-octaprenyl-4-hydroxybenzoate carboxy-lyase-like N-terminal" evidence="2">
    <location>
        <begin position="11"/>
        <end position="88"/>
    </location>
</feature>
<dbReference type="RefSeq" id="WP_048474253.1">
    <property type="nucleotide sequence ID" value="NZ_JYNL01000071.1"/>
</dbReference>
<dbReference type="EC" id="4.1.1.-" evidence="4"/>
<dbReference type="SMR" id="A0A0J6V9R5"/>
<dbReference type="GO" id="GO:0005829">
    <property type="term" value="C:cytosol"/>
    <property type="evidence" value="ECO:0007669"/>
    <property type="project" value="TreeGrafter"/>
</dbReference>
<protein>
    <submittedName>
        <fullName evidence="4">Phenolic acid decarboxylase subunit C</fullName>
        <ecNumber evidence="4">4.1.1.-</ecNumber>
    </submittedName>
</protein>
<dbReference type="Pfam" id="PF20696">
    <property type="entry name" value="UbiD_C"/>
    <property type="match status" value="1"/>
</dbReference>
<dbReference type="GO" id="GO:0006744">
    <property type="term" value="P:ubiquinone biosynthetic process"/>
    <property type="evidence" value="ECO:0007669"/>
    <property type="project" value="TreeGrafter"/>
</dbReference>
<feature type="domain" description="3-octaprenyl-4-hydroxybenzoate carboxy-lyase-like Rift-related" evidence="1">
    <location>
        <begin position="107"/>
        <end position="309"/>
    </location>
</feature>
<evidence type="ECO:0000259" key="3">
    <source>
        <dbReference type="Pfam" id="PF20696"/>
    </source>
</evidence>
<dbReference type="PANTHER" id="PTHR30108">
    <property type="entry name" value="3-OCTAPRENYL-4-HYDROXYBENZOATE CARBOXY-LYASE-RELATED"/>
    <property type="match status" value="1"/>
</dbReference>
<evidence type="ECO:0000259" key="1">
    <source>
        <dbReference type="Pfam" id="PF01977"/>
    </source>
</evidence>
<gene>
    <name evidence="4" type="primary">bsdC</name>
    <name evidence="4" type="ORF">MCHLDSM_07303</name>
</gene>